<dbReference type="PROSITE" id="PS00108">
    <property type="entry name" value="PROTEIN_KINASE_ST"/>
    <property type="match status" value="1"/>
</dbReference>
<name>F2EK49_HORVV</name>
<feature type="domain" description="Protein kinase" evidence="10">
    <location>
        <begin position="25"/>
        <end position="282"/>
    </location>
</feature>
<dbReference type="SMR" id="F2EK49"/>
<dbReference type="PANTHER" id="PTHR13902">
    <property type="entry name" value="SERINE/THREONINE-PROTEIN KINASE WNK WITH NO LYSINE -RELATED"/>
    <property type="match status" value="1"/>
</dbReference>
<organism evidence="11">
    <name type="scientific">Hordeum vulgare subsp. vulgare</name>
    <name type="common">Domesticated barley</name>
    <dbReference type="NCBI Taxonomy" id="112509"/>
    <lineage>
        <taxon>Eukaryota</taxon>
        <taxon>Viridiplantae</taxon>
        <taxon>Streptophyta</taxon>
        <taxon>Embryophyta</taxon>
        <taxon>Tracheophyta</taxon>
        <taxon>Spermatophyta</taxon>
        <taxon>Magnoliopsida</taxon>
        <taxon>Liliopsida</taxon>
        <taxon>Poales</taxon>
        <taxon>Poaceae</taxon>
        <taxon>BOP clade</taxon>
        <taxon>Pooideae</taxon>
        <taxon>Triticodae</taxon>
        <taxon>Triticeae</taxon>
        <taxon>Hordeinae</taxon>
        <taxon>Hordeum</taxon>
    </lineage>
</organism>
<dbReference type="InterPro" id="IPR050588">
    <property type="entry name" value="WNK_Ser-Thr_kinase"/>
</dbReference>
<keyword evidence="4" id="KW-0547">Nucleotide-binding</keyword>
<dbReference type="GO" id="GO:0005524">
    <property type="term" value="F:ATP binding"/>
    <property type="evidence" value="ECO:0007669"/>
    <property type="project" value="UniProtKB-KW"/>
</dbReference>
<evidence type="ECO:0000256" key="7">
    <source>
        <dbReference type="ARBA" id="ARBA00047899"/>
    </source>
</evidence>
<dbReference type="FunFam" id="3.30.200.20:FF:000075">
    <property type="entry name" value="Probable serine/threonine-protein kinase WNK1"/>
    <property type="match status" value="1"/>
</dbReference>
<dbReference type="FunFam" id="1.10.510.10:FF:000046">
    <property type="entry name" value="probable serine/threonine-protein kinase WNK9"/>
    <property type="match status" value="1"/>
</dbReference>
<dbReference type="Gramene" id="HORVU.MOREX.r2.6HG0500060.1">
    <property type="protein sequence ID" value="HORVU.MOREX.r2.6HG0500060.1"/>
    <property type="gene ID" value="HORVU.MOREX.r2.6HG0500060"/>
</dbReference>
<dbReference type="SUPFAM" id="SSF56112">
    <property type="entry name" value="Protein kinase-like (PK-like)"/>
    <property type="match status" value="1"/>
</dbReference>
<dbReference type="eggNOG" id="KOG0584">
    <property type="taxonomic scope" value="Eukaryota"/>
</dbReference>
<dbReference type="InterPro" id="IPR000719">
    <property type="entry name" value="Prot_kinase_dom"/>
</dbReference>
<dbReference type="Pfam" id="PF12202">
    <property type="entry name" value="OSR1_C"/>
    <property type="match status" value="1"/>
</dbReference>
<comment type="catalytic activity">
    <reaction evidence="8">
        <text>L-seryl-[protein] + ATP = O-phospho-L-seryl-[protein] + ADP + H(+)</text>
        <dbReference type="Rhea" id="RHEA:17989"/>
        <dbReference type="Rhea" id="RHEA-COMP:9863"/>
        <dbReference type="Rhea" id="RHEA-COMP:11604"/>
        <dbReference type="ChEBI" id="CHEBI:15378"/>
        <dbReference type="ChEBI" id="CHEBI:29999"/>
        <dbReference type="ChEBI" id="CHEBI:30616"/>
        <dbReference type="ChEBI" id="CHEBI:83421"/>
        <dbReference type="ChEBI" id="CHEBI:456216"/>
        <dbReference type="EC" id="2.7.11.1"/>
    </reaction>
</comment>
<gene>
    <name evidence="12" type="primary">LOC123403343</name>
</gene>
<keyword evidence="2" id="KW-0723">Serine/threonine-protein kinase</keyword>
<dbReference type="PaxDb" id="4513-MLOC_37046.1"/>
<evidence type="ECO:0000259" key="10">
    <source>
        <dbReference type="PROSITE" id="PS50011"/>
    </source>
</evidence>
<feature type="compositionally biased region" description="Polar residues" evidence="9">
    <location>
        <begin position="498"/>
        <end position="513"/>
    </location>
</feature>
<dbReference type="RefSeq" id="XP_044953220.1">
    <property type="nucleotide sequence ID" value="XM_045097285.1"/>
</dbReference>
<evidence type="ECO:0000313" key="13">
    <source>
        <dbReference type="Proteomes" id="UP000011116"/>
    </source>
</evidence>
<dbReference type="InterPro" id="IPR008271">
    <property type="entry name" value="Ser/Thr_kinase_AS"/>
</dbReference>
<sequence>MEVFGDRDDPTDPEYIEVDPTGRYMRYNEVLGRGAVKTVYKAFDEAEGIEVAWNQVNIDELMQCPDNLERLYSEVHLLKSLKHENVMKFYNYWVDDRKKTINVITELFTSGNLRLYRRKHPRVDLKAIKNWARQILHGLDYLHSHQPPIIHRDLKCDNIFVNGNHGQVKIGDLGLATIMRTPKARSVIGTPEFMAPELYDEDYDELVDIYSFGMCMLEMFTLEYPYNECKNAAQIFKKVSKGVKPAGLSKIVNAEVKNFIEKCLVPASERLSAKELLQDPFLCTDNAKSFASIMVPSSIPKAMGIPLESLHMDVDTRESMCASSGEKNVLGSPHNSVLEFTRTNRNTELNLKGEKVDDSSVSLVLRIADLCGQARNIHFLFYLESDTAMSVAAEMVEQLELADCDVTFIADFIDLLIINLVPGRKLANDAAMNPYVESKTCGSEQLTISQQNPLEMPPDYVLVESTMHPKDISASPNKYPESVSSATNLEGPKCSEGSDFSSRLAGSSESPSYDGTDDCGIMYCGGYKEGIHKLDCNHVLGDGPRNISIFHIDETSPPPSELVSGCSSISITDSQDVLNGELDLIEVEYKDWFDELARMREEAMEGGGQEKWLPYNDV</sequence>
<evidence type="ECO:0000256" key="2">
    <source>
        <dbReference type="ARBA" id="ARBA00022527"/>
    </source>
</evidence>
<dbReference type="GO" id="GO:0035556">
    <property type="term" value="P:intracellular signal transduction"/>
    <property type="evidence" value="ECO:0000318"/>
    <property type="project" value="GO_Central"/>
</dbReference>
<reference evidence="11" key="1">
    <citation type="journal article" date="2011" name="Plant Physiol.">
        <title>Comprehensive sequence analysis of 24,783 barley full-length cDNAs derived from 12 clone libraries.</title>
        <authorList>
            <person name="Matsumoto T."/>
            <person name="Tanaka T."/>
            <person name="Sakai H."/>
            <person name="Amano N."/>
            <person name="Kanamori H."/>
            <person name="Kurita K."/>
            <person name="Kikuta A."/>
            <person name="Kamiya K."/>
            <person name="Yamamoto M."/>
            <person name="Ikawa H."/>
            <person name="Fujii N."/>
            <person name="Hori K."/>
            <person name="Itoh T."/>
            <person name="Sato K."/>
        </authorList>
    </citation>
    <scope>NUCLEOTIDE SEQUENCE</scope>
    <source>
        <tissue evidence="11">Flower</tissue>
    </source>
</reference>
<evidence type="ECO:0000256" key="6">
    <source>
        <dbReference type="ARBA" id="ARBA00022840"/>
    </source>
</evidence>
<reference evidence="13" key="2">
    <citation type="journal article" date="2012" name="Nature">
        <title>A physical, genetic and functional sequence assembly of the barley genome.</title>
        <authorList>
            <consortium name="The International Barley Genome Sequencing Consortium"/>
            <person name="Mayer K.F."/>
            <person name="Waugh R."/>
            <person name="Brown J.W."/>
            <person name="Schulman A."/>
            <person name="Langridge P."/>
            <person name="Platzer M."/>
            <person name="Fincher G.B."/>
            <person name="Muehlbauer G.J."/>
            <person name="Sato K."/>
            <person name="Close T.J."/>
            <person name="Wise R.P."/>
            <person name="Stein N."/>
        </authorList>
    </citation>
    <scope>NUCLEOTIDE SEQUENCE [LARGE SCALE GENOMIC DNA]</scope>
    <source>
        <strain evidence="13">cv. Morex</strain>
    </source>
</reference>
<dbReference type="ExpressionAtlas" id="F2EK49">
    <property type="expression patterns" value="baseline"/>
</dbReference>
<dbReference type="EMBL" id="AK376526">
    <property type="protein sequence ID" value="BAK07721.1"/>
    <property type="molecule type" value="mRNA"/>
</dbReference>
<dbReference type="PROSITE" id="PS50011">
    <property type="entry name" value="PROTEIN_KINASE_DOM"/>
    <property type="match status" value="1"/>
</dbReference>
<protein>
    <recommendedName>
        <fullName evidence="1">non-specific serine/threonine protein kinase</fullName>
        <ecNumber evidence="1">2.7.11.1</ecNumber>
    </recommendedName>
</protein>
<reference evidence="12" key="4">
    <citation type="submission" date="2022-01" db="UniProtKB">
        <authorList>
            <consortium name="EnsemblPlants"/>
        </authorList>
    </citation>
    <scope>IDENTIFICATION</scope>
    <source>
        <strain evidence="12">subsp. vulgare</strain>
    </source>
</reference>
<dbReference type="Pfam" id="PF00069">
    <property type="entry name" value="Pkinase"/>
    <property type="match status" value="1"/>
</dbReference>
<feature type="region of interest" description="Disordered" evidence="9">
    <location>
        <begin position="471"/>
        <end position="513"/>
    </location>
</feature>
<dbReference type="FunFam" id="3.10.20.90:FF:000232">
    <property type="entry name" value="Serine/threonine-protein kinase WNK8"/>
    <property type="match status" value="1"/>
</dbReference>
<accession>F2EK49</accession>
<dbReference type="GO" id="GO:0004674">
    <property type="term" value="F:protein serine/threonine kinase activity"/>
    <property type="evidence" value="ECO:0000318"/>
    <property type="project" value="GO_Central"/>
</dbReference>
<dbReference type="HOGENOM" id="CLU_000288_142_0_1"/>
<dbReference type="SMART" id="SM00220">
    <property type="entry name" value="S_TKc"/>
    <property type="match status" value="1"/>
</dbReference>
<dbReference type="InterPro" id="IPR024678">
    <property type="entry name" value="Kinase_OSR1/WNK_CCT"/>
</dbReference>
<dbReference type="Proteomes" id="UP000011116">
    <property type="component" value="Chromosome 6H"/>
</dbReference>
<dbReference type="InterPro" id="IPR011009">
    <property type="entry name" value="Kinase-like_dom_sf"/>
</dbReference>
<dbReference type="Gene3D" id="3.30.200.20">
    <property type="entry name" value="Phosphorylase Kinase, domain 1"/>
    <property type="match status" value="1"/>
</dbReference>
<proteinExistence type="evidence at transcript level"/>
<evidence type="ECO:0000256" key="1">
    <source>
        <dbReference type="ARBA" id="ARBA00012513"/>
    </source>
</evidence>
<evidence type="ECO:0000256" key="9">
    <source>
        <dbReference type="SAM" id="MobiDB-lite"/>
    </source>
</evidence>
<dbReference type="EC" id="2.7.11.1" evidence="1"/>
<evidence type="ECO:0000256" key="8">
    <source>
        <dbReference type="ARBA" id="ARBA00048679"/>
    </source>
</evidence>
<dbReference type="Gene3D" id="1.10.510.10">
    <property type="entry name" value="Transferase(Phosphotransferase) domain 1"/>
    <property type="match status" value="1"/>
</dbReference>
<keyword evidence="13" id="KW-1185">Reference proteome</keyword>
<evidence type="ECO:0000313" key="11">
    <source>
        <dbReference type="EMBL" id="BAK07721.1"/>
    </source>
</evidence>
<dbReference type="AlphaFoldDB" id="F2EK49"/>
<comment type="catalytic activity">
    <reaction evidence="7">
        <text>L-threonyl-[protein] + ATP = O-phospho-L-threonyl-[protein] + ADP + H(+)</text>
        <dbReference type="Rhea" id="RHEA:46608"/>
        <dbReference type="Rhea" id="RHEA-COMP:11060"/>
        <dbReference type="Rhea" id="RHEA-COMP:11605"/>
        <dbReference type="ChEBI" id="CHEBI:15378"/>
        <dbReference type="ChEBI" id="CHEBI:30013"/>
        <dbReference type="ChEBI" id="CHEBI:30616"/>
        <dbReference type="ChEBI" id="CHEBI:61977"/>
        <dbReference type="ChEBI" id="CHEBI:456216"/>
        <dbReference type="EC" id="2.7.11.1"/>
    </reaction>
</comment>
<reference evidence="12" key="3">
    <citation type="submission" date="2020-10" db="EMBL/GenBank/DDBJ databases">
        <authorList>
            <person name="Scholz U."/>
            <person name="Mascher M."/>
            <person name="Fiebig A."/>
        </authorList>
    </citation>
    <scope>NUCLEOTIDE SEQUENCE [LARGE SCALE GENOMIC DNA]</scope>
    <source>
        <strain evidence="12">cv. Morex</strain>
    </source>
</reference>
<dbReference type="CDD" id="cd13983">
    <property type="entry name" value="STKc_WNK"/>
    <property type="match status" value="1"/>
</dbReference>
<dbReference type="GeneID" id="123403343"/>
<dbReference type="STRING" id="112509.F2EK49"/>
<dbReference type="Gramene" id="HORVU.MOREX.r3.6HG0603230.1">
    <property type="protein sequence ID" value="HORVU.MOREX.r3.6HG0603230.1"/>
    <property type="gene ID" value="HORVU.MOREX.r3.6HG0603230"/>
</dbReference>
<keyword evidence="3" id="KW-0808">Transferase</keyword>
<evidence type="ECO:0000256" key="5">
    <source>
        <dbReference type="ARBA" id="ARBA00022777"/>
    </source>
</evidence>
<dbReference type="Gene3D" id="3.10.20.90">
    <property type="entry name" value="Phosphatidylinositol 3-kinase Catalytic Subunit, Chain A, domain 1"/>
    <property type="match status" value="1"/>
</dbReference>
<evidence type="ECO:0000256" key="4">
    <source>
        <dbReference type="ARBA" id="ARBA00022741"/>
    </source>
</evidence>
<evidence type="ECO:0000313" key="12">
    <source>
        <dbReference type="EnsemblPlants" id="HORVU.MOREX.r3.6HG0603230.1"/>
    </source>
</evidence>
<evidence type="ECO:0000256" key="3">
    <source>
        <dbReference type="ARBA" id="ARBA00022679"/>
    </source>
</evidence>
<dbReference type="GO" id="GO:0005737">
    <property type="term" value="C:cytoplasm"/>
    <property type="evidence" value="ECO:0000318"/>
    <property type="project" value="GO_Central"/>
</dbReference>
<dbReference type="OrthoDB" id="4062651at2759"/>
<keyword evidence="5" id="KW-0418">Kinase</keyword>
<dbReference type="EnsemblPlants" id="HORVU.MOREX.r3.6HG0603230.1">
    <property type="protein sequence ID" value="HORVU.MOREX.r3.6HG0603230.1"/>
    <property type="gene ID" value="HORVU.MOREX.r3.6HG0603230"/>
</dbReference>
<keyword evidence="6" id="KW-0067">ATP-binding</keyword>